<dbReference type="EMBL" id="MTJL01000049">
    <property type="protein sequence ID" value="OMH98916.1"/>
    <property type="molecule type" value="Genomic_DNA"/>
</dbReference>
<protein>
    <submittedName>
        <fullName evidence="2">TIGR04086 family membrane protein</fullName>
    </submittedName>
</protein>
<dbReference type="AlphaFoldDB" id="A0A1R1Q8K8"/>
<dbReference type="OrthoDB" id="2988991at2"/>
<accession>A0A1R1Q8K8</accession>
<feature type="transmembrane region" description="Helical" evidence="1">
    <location>
        <begin position="70"/>
        <end position="90"/>
    </location>
</feature>
<dbReference type="InterPro" id="IPR023804">
    <property type="entry name" value="DUF3792_TM"/>
</dbReference>
<dbReference type="NCBIfam" id="TIGR04086">
    <property type="entry name" value="TIGR04086_membr"/>
    <property type="match status" value="1"/>
</dbReference>
<evidence type="ECO:0000256" key="1">
    <source>
        <dbReference type="SAM" id="Phobius"/>
    </source>
</evidence>
<comment type="caution">
    <text evidence="3">The sequence shown here is derived from an EMBL/GenBank/DDBJ whole genome shotgun (WGS) entry which is preliminary data.</text>
</comment>
<reference evidence="2 5" key="2">
    <citation type="submission" date="2018-08" db="EMBL/GenBank/DDBJ databases">
        <title>Bacillus phenotypic plasticity.</title>
        <authorList>
            <person name="Hurtado E."/>
        </authorList>
    </citation>
    <scope>NUCLEOTIDE SEQUENCE [LARGE SCALE GENOMIC DNA]</scope>
    <source>
        <strain evidence="2 5">427</strain>
    </source>
</reference>
<feature type="transmembrane region" description="Helical" evidence="1">
    <location>
        <begin position="42"/>
        <end position="63"/>
    </location>
</feature>
<gene>
    <name evidence="3" type="ORF">BW143_20810</name>
    <name evidence="2" type="ORF">DX927_19685</name>
</gene>
<feature type="transmembrane region" description="Helical" evidence="1">
    <location>
        <begin position="102"/>
        <end position="122"/>
    </location>
</feature>
<dbReference type="STRING" id="1925020.BTA30_19815"/>
<dbReference type="EMBL" id="QSND01000004">
    <property type="protein sequence ID" value="KAA6448770.1"/>
    <property type="molecule type" value="Genomic_DNA"/>
</dbReference>
<dbReference type="RefSeq" id="WP_076763370.1">
    <property type="nucleotide sequence ID" value="NZ_CM125431.1"/>
</dbReference>
<organism evidence="3 4">
    <name type="scientific">Bacillus swezeyi</name>
    <dbReference type="NCBI Taxonomy" id="1925020"/>
    <lineage>
        <taxon>Bacteria</taxon>
        <taxon>Bacillati</taxon>
        <taxon>Bacillota</taxon>
        <taxon>Bacilli</taxon>
        <taxon>Bacillales</taxon>
        <taxon>Bacillaceae</taxon>
        <taxon>Bacillus</taxon>
    </lineage>
</organism>
<feature type="transmembrane region" description="Helical" evidence="1">
    <location>
        <begin position="12"/>
        <end position="36"/>
    </location>
</feature>
<proteinExistence type="predicted"/>
<name>A0A1R1Q8K8_9BACI</name>
<keyword evidence="4" id="KW-1185">Reference proteome</keyword>
<evidence type="ECO:0000313" key="5">
    <source>
        <dbReference type="Proteomes" id="UP000324326"/>
    </source>
</evidence>
<evidence type="ECO:0000313" key="3">
    <source>
        <dbReference type="EMBL" id="OMH98916.1"/>
    </source>
</evidence>
<keyword evidence="1" id="KW-1133">Transmembrane helix</keyword>
<dbReference type="Proteomes" id="UP000324326">
    <property type="component" value="Unassembled WGS sequence"/>
</dbReference>
<keyword evidence="1" id="KW-0812">Transmembrane</keyword>
<dbReference type="GeneID" id="92790853"/>
<evidence type="ECO:0000313" key="2">
    <source>
        <dbReference type="EMBL" id="KAA6448770.1"/>
    </source>
</evidence>
<dbReference type="Pfam" id="PF12670">
    <property type="entry name" value="DUF3792"/>
    <property type="match status" value="1"/>
</dbReference>
<dbReference type="Proteomes" id="UP000187367">
    <property type="component" value="Unassembled WGS sequence"/>
</dbReference>
<reference evidence="3 4" key="1">
    <citation type="submission" date="2017-01" db="EMBL/GenBank/DDBJ databases">
        <title>Bacillus phylogenomics.</title>
        <authorList>
            <person name="Dunlap C."/>
        </authorList>
    </citation>
    <scope>NUCLEOTIDE SEQUENCE [LARGE SCALE GENOMIC DNA]</scope>
    <source>
        <strain evidence="3 4">NRRL B-41282</strain>
    </source>
</reference>
<sequence length="127" mass="13642">MNEPKQIGKGILYSLVVIFALMFAGSLLVSLLLTLTSLTENSFSWFITAISFITLFIGGFISGGKAKEKGWLIGALTALCFSLTVLLFQYLGFGESFNLKQLLYHAGFMGVSMLGGVFGVNLQGGRA</sequence>
<evidence type="ECO:0000313" key="4">
    <source>
        <dbReference type="Proteomes" id="UP000187367"/>
    </source>
</evidence>
<keyword evidence="1" id="KW-0472">Membrane</keyword>
<accession>A0A1R1RJ62</accession>